<dbReference type="AlphaFoldDB" id="A0AAF0F5Y8"/>
<dbReference type="GeneID" id="85227013"/>
<dbReference type="PANTHER" id="PTHR10026">
    <property type="entry name" value="CYCLIN"/>
    <property type="match status" value="1"/>
</dbReference>
<comment type="similarity">
    <text evidence="2">Belongs to the cyclin family. Cyclin C subfamily.</text>
</comment>
<gene>
    <name evidence="11" type="primary">SSN8</name>
    <name evidence="11" type="ORF">MJAP1_003362</name>
</gene>
<sequence length="269" mass="30305">MAANYWHSTQCNSWLLDRAVLESIRDEDRKYADSFELAGISTWCIQAIAMLSKRLNLRQRIVATASVYFQRFYSKNTFASTDCFLVLTTCVYLAAKVEEAAVRIRTLCAEASRMFSEMGYTELPNSIPVVAEMEFYLLEELEFDLIVFHPYHVLQRLCEACSSVLMPERTPTIPMKRSRSPSTPISALDDDAKPRENQLLQMAWFVANDLYRTDLPLQQPPYILAIVCLYLALVLLPTSAEHVQAALASGATQPPPPALLSFLAGLNHA</sequence>
<evidence type="ECO:0000313" key="12">
    <source>
        <dbReference type="Proteomes" id="UP001217754"/>
    </source>
</evidence>
<keyword evidence="7" id="KW-0804">Transcription</keyword>
<evidence type="ECO:0000256" key="1">
    <source>
        <dbReference type="ARBA" id="ARBA00004123"/>
    </source>
</evidence>
<evidence type="ECO:0000256" key="6">
    <source>
        <dbReference type="ARBA" id="ARBA00023159"/>
    </source>
</evidence>
<dbReference type="Gene3D" id="1.10.472.10">
    <property type="entry name" value="Cyclin-like"/>
    <property type="match status" value="2"/>
</dbReference>
<evidence type="ECO:0000256" key="8">
    <source>
        <dbReference type="ARBA" id="ARBA00023242"/>
    </source>
</evidence>
<dbReference type="GO" id="GO:0016538">
    <property type="term" value="F:cyclin-dependent protein serine/threonine kinase regulator activity"/>
    <property type="evidence" value="ECO:0007669"/>
    <property type="project" value="InterPro"/>
</dbReference>
<dbReference type="GO" id="GO:0005634">
    <property type="term" value="C:nucleus"/>
    <property type="evidence" value="ECO:0007669"/>
    <property type="project" value="UniProtKB-SubCell"/>
</dbReference>
<protein>
    <submittedName>
        <fullName evidence="11">RNA polymerase II holoenzyme cyclin-like subunit</fullName>
    </submittedName>
</protein>
<keyword evidence="5 9" id="KW-0195">Cyclin</keyword>
<evidence type="ECO:0000256" key="4">
    <source>
        <dbReference type="ARBA" id="ARBA00023015"/>
    </source>
</evidence>
<evidence type="ECO:0000259" key="10">
    <source>
        <dbReference type="SMART" id="SM00385"/>
    </source>
</evidence>
<evidence type="ECO:0000256" key="2">
    <source>
        <dbReference type="ARBA" id="ARBA00008638"/>
    </source>
</evidence>
<dbReference type="InterPro" id="IPR043198">
    <property type="entry name" value="Cyclin/Ssn8"/>
</dbReference>
<dbReference type="InterPro" id="IPR013763">
    <property type="entry name" value="Cyclin-like_dom"/>
</dbReference>
<reference evidence="11" key="1">
    <citation type="submission" date="2023-03" db="EMBL/GenBank/DDBJ databases">
        <title>Mating type loci evolution in Malassezia.</title>
        <authorList>
            <person name="Coelho M.A."/>
        </authorList>
    </citation>
    <scope>NUCLEOTIDE SEQUENCE</scope>
    <source>
        <strain evidence="11">CBS 9431</strain>
    </source>
</reference>
<evidence type="ECO:0000256" key="9">
    <source>
        <dbReference type="RuleBase" id="RU000383"/>
    </source>
</evidence>
<evidence type="ECO:0000313" key="11">
    <source>
        <dbReference type="EMBL" id="WFD40376.1"/>
    </source>
</evidence>
<keyword evidence="4" id="KW-0805">Transcription regulation</keyword>
<proteinExistence type="inferred from homology"/>
<evidence type="ECO:0000256" key="7">
    <source>
        <dbReference type="ARBA" id="ARBA00023163"/>
    </source>
</evidence>
<dbReference type="CDD" id="cd20513">
    <property type="entry name" value="CYCLIN_CCNC_rpt1"/>
    <property type="match status" value="1"/>
</dbReference>
<dbReference type="InterPro" id="IPR006671">
    <property type="entry name" value="Cyclin_N"/>
</dbReference>
<dbReference type="RefSeq" id="XP_060123273.1">
    <property type="nucleotide sequence ID" value="XM_060267290.1"/>
</dbReference>
<dbReference type="InterPro" id="IPR036915">
    <property type="entry name" value="Cyclin-like_sf"/>
</dbReference>
<keyword evidence="3" id="KW-0678">Repressor</keyword>
<dbReference type="PIRSF" id="PIRSF028758">
    <property type="entry name" value="Cyclin, C/H/G types"/>
    <property type="match status" value="1"/>
</dbReference>
<dbReference type="EMBL" id="CP119963">
    <property type="protein sequence ID" value="WFD40376.1"/>
    <property type="molecule type" value="Genomic_DNA"/>
</dbReference>
<dbReference type="SUPFAM" id="SSF47954">
    <property type="entry name" value="Cyclin-like"/>
    <property type="match status" value="2"/>
</dbReference>
<organism evidence="11 12">
    <name type="scientific">Malassezia japonica</name>
    <dbReference type="NCBI Taxonomy" id="223818"/>
    <lineage>
        <taxon>Eukaryota</taxon>
        <taxon>Fungi</taxon>
        <taxon>Dikarya</taxon>
        <taxon>Basidiomycota</taxon>
        <taxon>Ustilaginomycotina</taxon>
        <taxon>Malasseziomycetes</taxon>
        <taxon>Malasseziales</taxon>
        <taxon>Malasseziaceae</taxon>
        <taxon>Malassezia</taxon>
    </lineage>
</organism>
<dbReference type="SMART" id="SM00385">
    <property type="entry name" value="CYCLIN"/>
    <property type="match status" value="1"/>
</dbReference>
<dbReference type="GO" id="GO:0006357">
    <property type="term" value="P:regulation of transcription by RNA polymerase II"/>
    <property type="evidence" value="ECO:0007669"/>
    <property type="project" value="InterPro"/>
</dbReference>
<keyword evidence="12" id="KW-1185">Reference proteome</keyword>
<dbReference type="FunFam" id="1.10.472.10:FF:000076">
    <property type="entry name" value="RNA polymerase II holoenzyme cyclin-like subunit"/>
    <property type="match status" value="1"/>
</dbReference>
<name>A0AAF0F5Y8_9BASI</name>
<evidence type="ECO:0000256" key="5">
    <source>
        <dbReference type="ARBA" id="ARBA00023127"/>
    </source>
</evidence>
<dbReference type="Pfam" id="PF00134">
    <property type="entry name" value="Cyclin_N"/>
    <property type="match status" value="1"/>
</dbReference>
<comment type="subcellular location">
    <subcellularLocation>
        <location evidence="1">Nucleus</location>
    </subcellularLocation>
</comment>
<feature type="domain" description="Cyclin-like" evidence="10">
    <location>
        <begin position="46"/>
        <end position="139"/>
    </location>
</feature>
<accession>A0AAF0F5Y8</accession>
<keyword evidence="6" id="KW-0010">Activator</keyword>
<evidence type="ECO:0000256" key="3">
    <source>
        <dbReference type="ARBA" id="ARBA00022491"/>
    </source>
</evidence>
<keyword evidence="8" id="KW-0539">Nucleus</keyword>
<dbReference type="Proteomes" id="UP001217754">
    <property type="component" value="Chromosome 6"/>
</dbReference>